<evidence type="ECO:0000313" key="14">
    <source>
        <dbReference type="EMBL" id="KAK9499855.1"/>
    </source>
</evidence>
<evidence type="ECO:0000256" key="6">
    <source>
        <dbReference type="ARBA" id="ARBA00022723"/>
    </source>
</evidence>
<evidence type="ECO:0000256" key="5">
    <source>
        <dbReference type="ARBA" id="ARBA00022695"/>
    </source>
</evidence>
<dbReference type="Gene3D" id="3.30.460.90">
    <property type="match status" value="1"/>
</dbReference>
<feature type="domain" description="Mab-21-like nucleotidyltransferase" evidence="12">
    <location>
        <begin position="73"/>
        <end position="248"/>
    </location>
</feature>
<dbReference type="InterPro" id="IPR024810">
    <property type="entry name" value="MAB21L/cGLR"/>
</dbReference>
<dbReference type="PANTHER" id="PTHR10656:SF42">
    <property type="entry name" value="CYCLIC GMP-AMP SYNTHASE-LIKE PROTEIN-RELATED"/>
    <property type="match status" value="1"/>
</dbReference>
<evidence type="ECO:0000256" key="9">
    <source>
        <dbReference type="ARBA" id="ARBA00022842"/>
    </source>
</evidence>
<evidence type="ECO:0000256" key="7">
    <source>
        <dbReference type="ARBA" id="ARBA00022741"/>
    </source>
</evidence>
<organism evidence="14 15">
    <name type="scientific">Rhynocoris fuscipes</name>
    <dbReference type="NCBI Taxonomy" id="488301"/>
    <lineage>
        <taxon>Eukaryota</taxon>
        <taxon>Metazoa</taxon>
        <taxon>Ecdysozoa</taxon>
        <taxon>Arthropoda</taxon>
        <taxon>Hexapoda</taxon>
        <taxon>Insecta</taxon>
        <taxon>Pterygota</taxon>
        <taxon>Neoptera</taxon>
        <taxon>Paraneoptera</taxon>
        <taxon>Hemiptera</taxon>
        <taxon>Heteroptera</taxon>
        <taxon>Panheteroptera</taxon>
        <taxon>Cimicomorpha</taxon>
        <taxon>Reduviidae</taxon>
        <taxon>Harpactorinae</taxon>
        <taxon>Harpactorini</taxon>
        <taxon>Rhynocoris</taxon>
    </lineage>
</organism>
<dbReference type="Pfam" id="PF20266">
    <property type="entry name" value="Mab-21_C"/>
    <property type="match status" value="1"/>
</dbReference>
<dbReference type="Pfam" id="PF03281">
    <property type="entry name" value="Mab-21"/>
    <property type="match status" value="1"/>
</dbReference>
<protein>
    <recommendedName>
        <fullName evidence="16">Mab-21-like nucleotidyltransferase domain-containing protein</fullName>
    </recommendedName>
</protein>
<keyword evidence="11" id="KW-0464">Manganese</keyword>
<evidence type="ECO:0000256" key="4">
    <source>
        <dbReference type="ARBA" id="ARBA00022679"/>
    </source>
</evidence>
<evidence type="ECO:0000256" key="11">
    <source>
        <dbReference type="ARBA" id="ARBA00023211"/>
    </source>
</evidence>
<evidence type="ECO:0000256" key="2">
    <source>
        <dbReference type="ARBA" id="ARBA00001946"/>
    </source>
</evidence>
<dbReference type="PANTHER" id="PTHR10656">
    <property type="entry name" value="CELL FATE DETERMINING PROTEIN MAB21-RELATED"/>
    <property type="match status" value="1"/>
</dbReference>
<keyword evidence="15" id="KW-1185">Reference proteome</keyword>
<keyword evidence="5" id="KW-0548">Nucleotidyltransferase</keyword>
<evidence type="ECO:0000313" key="15">
    <source>
        <dbReference type="Proteomes" id="UP001461498"/>
    </source>
</evidence>
<feature type="domain" description="Mab-21-like HhH/H2TH-like" evidence="13">
    <location>
        <begin position="258"/>
        <end position="349"/>
    </location>
</feature>
<evidence type="ECO:0000259" key="12">
    <source>
        <dbReference type="Pfam" id="PF03281"/>
    </source>
</evidence>
<dbReference type="EMBL" id="JAPXFL010000011">
    <property type="protein sequence ID" value="KAK9499855.1"/>
    <property type="molecule type" value="Genomic_DNA"/>
</dbReference>
<evidence type="ECO:0000256" key="3">
    <source>
        <dbReference type="ARBA" id="ARBA00008307"/>
    </source>
</evidence>
<dbReference type="GO" id="GO:0005524">
    <property type="term" value="F:ATP binding"/>
    <property type="evidence" value="ECO:0007669"/>
    <property type="project" value="UniProtKB-KW"/>
</dbReference>
<evidence type="ECO:0000256" key="8">
    <source>
        <dbReference type="ARBA" id="ARBA00022840"/>
    </source>
</evidence>
<gene>
    <name evidence="14" type="ORF">O3M35_002812</name>
</gene>
<dbReference type="GO" id="GO:0046872">
    <property type="term" value="F:metal ion binding"/>
    <property type="evidence" value="ECO:0007669"/>
    <property type="project" value="UniProtKB-KW"/>
</dbReference>
<dbReference type="InterPro" id="IPR046906">
    <property type="entry name" value="Mab-21_HhH/H2TH-like"/>
</dbReference>
<dbReference type="GO" id="GO:0005525">
    <property type="term" value="F:GTP binding"/>
    <property type="evidence" value="ECO:0007669"/>
    <property type="project" value="UniProtKB-KW"/>
</dbReference>
<dbReference type="SMART" id="SM01265">
    <property type="entry name" value="Mab-21"/>
    <property type="match status" value="1"/>
</dbReference>
<reference evidence="14 15" key="1">
    <citation type="submission" date="2022-12" db="EMBL/GenBank/DDBJ databases">
        <title>Chromosome-level genome assembly of true bugs.</title>
        <authorList>
            <person name="Ma L."/>
            <person name="Li H."/>
        </authorList>
    </citation>
    <scope>NUCLEOTIDE SEQUENCE [LARGE SCALE GENOMIC DNA]</scope>
    <source>
        <strain evidence="14">Lab_2022b</strain>
    </source>
</reference>
<dbReference type="Proteomes" id="UP001461498">
    <property type="component" value="Unassembled WGS sequence"/>
</dbReference>
<dbReference type="AlphaFoldDB" id="A0AAW1CQR5"/>
<keyword evidence="9" id="KW-0460">Magnesium</keyword>
<comment type="caution">
    <text evidence="14">The sequence shown here is derived from an EMBL/GenBank/DDBJ whole genome shotgun (WGS) entry which is preliminary data.</text>
</comment>
<accession>A0AAW1CQR5</accession>
<dbReference type="GO" id="GO:0016779">
    <property type="term" value="F:nucleotidyltransferase activity"/>
    <property type="evidence" value="ECO:0007669"/>
    <property type="project" value="UniProtKB-KW"/>
</dbReference>
<dbReference type="InterPro" id="IPR046903">
    <property type="entry name" value="Mab-21-like_nuc_Trfase"/>
</dbReference>
<evidence type="ECO:0000259" key="13">
    <source>
        <dbReference type="Pfam" id="PF20266"/>
    </source>
</evidence>
<comment type="cofactor">
    <cofactor evidence="2">
        <name>Mg(2+)</name>
        <dbReference type="ChEBI" id="CHEBI:18420"/>
    </cofactor>
</comment>
<keyword evidence="8" id="KW-0067">ATP-binding</keyword>
<keyword evidence="7" id="KW-0547">Nucleotide-binding</keyword>
<proteinExistence type="inferred from homology"/>
<keyword evidence="10" id="KW-0342">GTP-binding</keyword>
<keyword evidence="6" id="KW-0479">Metal-binding</keyword>
<name>A0AAW1CQR5_9HEMI</name>
<evidence type="ECO:0008006" key="16">
    <source>
        <dbReference type="Google" id="ProtNLM"/>
    </source>
</evidence>
<evidence type="ECO:0000256" key="10">
    <source>
        <dbReference type="ARBA" id="ARBA00023134"/>
    </source>
</evidence>
<sequence length="377" mass="44726">MALYYNNDISEQLCSALDPYLQEVNKKYIKLNEEDTKICVKATLEVVNYVIDSLKKMNSKFSVFNELIYCGSYYDGLRVKEATEFDMNLVIETSPLFTGWPIRMDIVEGERITIKRACSASDSRYVNSEGVMEDCMDRNTGYVRANGMNSWLQSIVDTRFNSSSYQHFKDYRFRFRTNPPARTLEIYTGYKNIEIDVDLVPAIRFHNRIPKLKDILTHHDILVVPKLYDDGNIYWRAAFPEQEKELLTDCGNLLYIGRLLKGLRETLNLNLKSYYIKTLLLYEAERIKRTRSHRLFWQKSPGYLFIYMLKKLEETLERKSLRGFWLNEERFTRNQYSDEELTNMYNRVKNVRETLIYTLKNLGQHDLRKLINQLFSD</sequence>
<comment type="cofactor">
    <cofactor evidence="1">
        <name>Mn(2+)</name>
        <dbReference type="ChEBI" id="CHEBI:29035"/>
    </cofactor>
</comment>
<dbReference type="Gene3D" id="1.10.1410.40">
    <property type="match status" value="1"/>
</dbReference>
<comment type="similarity">
    <text evidence="3">Belongs to the mab-21 family.</text>
</comment>
<keyword evidence="4" id="KW-0808">Transferase</keyword>
<evidence type="ECO:0000256" key="1">
    <source>
        <dbReference type="ARBA" id="ARBA00001936"/>
    </source>
</evidence>